<dbReference type="PROSITE" id="PS00028">
    <property type="entry name" value="ZINC_FINGER_C2H2_1"/>
    <property type="match status" value="5"/>
</dbReference>
<dbReference type="Proteomes" id="UP000682892">
    <property type="component" value="Unassembled WGS sequence"/>
</dbReference>
<sequence length="422" mass="47215">MDSASNVLEIPEGDPTKFCRVCLARASYSRVLSCRSDAVVEAIWKQLGVRLSEPDDFPCAVCATCVEKLEELVESNSDGLLDQWGDEGLLEYKNRCRAVDAAIRSRRTNGQSEHNMLQGTETVVLPFQQLNDGRYRCNDCPNVIFDAISACIKHYQEDHPNSGLAGLSVESSASKQTLFNCTKCSKQFENVDEMTAHQKTHLAPKKRSAKKRTTGVTNGSHKPAESPNGKKPYLKCVNCTETFDDVDELISHRVTVHAIVIPKKKPVTKRNFIVSPYSTTCKACQIEFADKKALYMHINLVHDQNICHICDRTLNSASQLLKHQSFHRNLNDIVNPFLLGKHSFHCKVCFERFRSEGEIRLHFETKHANSEVQVAISTPTTSVLRITCAGCLMSFNSTAQFEQHQLECCVAQATDSSAIQIE</sequence>
<keyword evidence="6" id="KW-0539">Nucleus</keyword>
<dbReference type="Pfam" id="PF00096">
    <property type="entry name" value="zf-C2H2"/>
    <property type="match status" value="2"/>
</dbReference>
<proteinExistence type="predicted"/>
<evidence type="ECO:0000313" key="11">
    <source>
        <dbReference type="Proteomes" id="UP000682892"/>
    </source>
</evidence>
<accession>Q170M6</accession>
<feature type="domain" description="C2H2-type" evidence="9">
    <location>
        <begin position="305"/>
        <end position="332"/>
    </location>
</feature>
<keyword evidence="2" id="KW-0479">Metal-binding</keyword>
<dbReference type="GO" id="GO:0008270">
    <property type="term" value="F:zinc ion binding"/>
    <property type="evidence" value="ECO:0007669"/>
    <property type="project" value="UniProtKB-KW"/>
</dbReference>
<dbReference type="Gene3D" id="3.30.160.60">
    <property type="entry name" value="Classic Zinc Finger"/>
    <property type="match status" value="3"/>
</dbReference>
<dbReference type="PaxDb" id="7159-AAEL007850-PA"/>
<feature type="domain" description="C2H2-type" evidence="9">
    <location>
        <begin position="179"/>
        <end position="206"/>
    </location>
</feature>
<keyword evidence="4 7" id="KW-0863">Zinc-finger</keyword>
<dbReference type="OMA" id="ACIKHYQ"/>
<evidence type="ECO:0000313" key="10">
    <source>
        <dbReference type="EMBL" id="EAT40424.1"/>
    </source>
</evidence>
<dbReference type="SMART" id="SM00355">
    <property type="entry name" value="ZnF_C2H2"/>
    <property type="match status" value="6"/>
</dbReference>
<dbReference type="SUPFAM" id="SSF57667">
    <property type="entry name" value="beta-beta-alpha zinc fingers"/>
    <property type="match status" value="1"/>
</dbReference>
<evidence type="ECO:0000256" key="8">
    <source>
        <dbReference type="SAM" id="MobiDB-lite"/>
    </source>
</evidence>
<dbReference type="GO" id="GO:0005634">
    <property type="term" value="C:nucleus"/>
    <property type="evidence" value="ECO:0007669"/>
    <property type="project" value="UniProtKB-SubCell"/>
</dbReference>
<feature type="domain" description="C2H2-type" evidence="9">
    <location>
        <begin position="234"/>
        <end position="262"/>
    </location>
</feature>
<reference evidence="10" key="3">
    <citation type="submission" date="2012-09" db="EMBL/GenBank/DDBJ databases">
        <authorList>
            <consortium name="VectorBase"/>
        </authorList>
    </citation>
    <scope>NUCLEOTIDE SEQUENCE</scope>
    <source>
        <strain evidence="10">Liverpool</strain>
    </source>
</reference>
<dbReference type="InterPro" id="IPR013087">
    <property type="entry name" value="Znf_C2H2_type"/>
</dbReference>
<feature type="region of interest" description="Disordered" evidence="8">
    <location>
        <begin position="196"/>
        <end position="229"/>
    </location>
</feature>
<keyword evidence="5" id="KW-0862">Zinc</keyword>
<feature type="compositionally biased region" description="Basic residues" evidence="8">
    <location>
        <begin position="198"/>
        <end position="213"/>
    </location>
</feature>
<evidence type="ECO:0000256" key="4">
    <source>
        <dbReference type="ARBA" id="ARBA00022771"/>
    </source>
</evidence>
<organism evidence="10 11">
    <name type="scientific">Aedes aegypti</name>
    <name type="common">Yellowfever mosquito</name>
    <name type="synonym">Culex aegypti</name>
    <dbReference type="NCBI Taxonomy" id="7159"/>
    <lineage>
        <taxon>Eukaryota</taxon>
        <taxon>Metazoa</taxon>
        <taxon>Ecdysozoa</taxon>
        <taxon>Arthropoda</taxon>
        <taxon>Hexapoda</taxon>
        <taxon>Insecta</taxon>
        <taxon>Pterygota</taxon>
        <taxon>Neoptera</taxon>
        <taxon>Endopterygota</taxon>
        <taxon>Diptera</taxon>
        <taxon>Nematocera</taxon>
        <taxon>Culicoidea</taxon>
        <taxon>Culicidae</taxon>
        <taxon>Culicinae</taxon>
        <taxon>Aedini</taxon>
        <taxon>Aedes</taxon>
        <taxon>Stegomyia</taxon>
    </lineage>
</organism>
<reference evidence="10" key="2">
    <citation type="journal article" date="2007" name="Science">
        <title>Genome sequence of Aedes aegypti, a major arbovirus vector.</title>
        <authorList>
            <person name="Nene V."/>
            <person name="Wortman J.R."/>
            <person name="Lawson D."/>
            <person name="Haas B."/>
            <person name="Kodira C."/>
            <person name="Tu Z.J."/>
            <person name="Loftus B."/>
            <person name="Xi Z."/>
            <person name="Megy K."/>
            <person name="Grabherr M."/>
            <person name="Ren Q."/>
            <person name="Zdobnov E.M."/>
            <person name="Lobo N.F."/>
            <person name="Campbell K.S."/>
            <person name="Brown S.E."/>
            <person name="Bonaldo M.F."/>
            <person name="Zhu J."/>
            <person name="Sinkins S.P."/>
            <person name="Hogenkamp D.G."/>
            <person name="Amedeo P."/>
            <person name="Arensburger P."/>
            <person name="Atkinson P.W."/>
            <person name="Bidwell S."/>
            <person name="Biedler J."/>
            <person name="Birney E."/>
            <person name="Bruggner R.V."/>
            <person name="Costas J."/>
            <person name="Coy M.R."/>
            <person name="Crabtree J."/>
            <person name="Crawford M."/>
            <person name="Debruyn B."/>
            <person name="Decaprio D."/>
            <person name="Eiglmeier K."/>
            <person name="Eisenstadt E."/>
            <person name="El-Dorry H."/>
            <person name="Gelbart W.M."/>
            <person name="Gomes S.L."/>
            <person name="Hammond M."/>
            <person name="Hannick L.I."/>
            <person name="Hogan J.R."/>
            <person name="Holmes M.H."/>
            <person name="Jaffe D."/>
            <person name="Johnston J.S."/>
            <person name="Kennedy R.C."/>
            <person name="Koo H."/>
            <person name="Kravitz S."/>
            <person name="Kriventseva E.V."/>
            <person name="Kulp D."/>
            <person name="Labutti K."/>
            <person name="Lee E."/>
            <person name="Li S."/>
            <person name="Lovin D.D."/>
            <person name="Mao C."/>
            <person name="Mauceli E."/>
            <person name="Menck C.F."/>
            <person name="Miller J.R."/>
            <person name="Montgomery P."/>
            <person name="Mori A."/>
            <person name="Nascimento A.L."/>
            <person name="Naveira H.F."/>
            <person name="Nusbaum C."/>
            <person name="O'leary S."/>
            <person name="Orvis J."/>
            <person name="Pertea M."/>
            <person name="Quesneville H."/>
            <person name="Reidenbach K.R."/>
            <person name="Rogers Y.H."/>
            <person name="Roth C.W."/>
            <person name="Schneider J.R."/>
            <person name="Schatz M."/>
            <person name="Shumway M."/>
            <person name="Stanke M."/>
            <person name="Stinson E.O."/>
            <person name="Tubio J.M."/>
            <person name="Vanzee J.P."/>
            <person name="Verjovski-Almeida S."/>
            <person name="Werner D."/>
            <person name="White O."/>
            <person name="Wyder S."/>
            <person name="Zeng Q."/>
            <person name="Zhao Q."/>
            <person name="Zhao Y."/>
            <person name="Hill C.A."/>
            <person name="Raikhel A.S."/>
            <person name="Soares M.B."/>
            <person name="Knudson D.L."/>
            <person name="Lee N.H."/>
            <person name="Galagan J."/>
            <person name="Salzberg S.L."/>
            <person name="Paulsen I.T."/>
            <person name="Dimopoulos G."/>
            <person name="Collins F.H."/>
            <person name="Birren B."/>
            <person name="Fraser-Liggett C.M."/>
            <person name="Severson D.W."/>
        </authorList>
    </citation>
    <scope>NUCLEOTIDE SEQUENCE [LARGE SCALE GENOMIC DNA]</scope>
    <source>
        <strain evidence="10">Liverpool</strain>
    </source>
</reference>
<evidence type="ECO:0000256" key="5">
    <source>
        <dbReference type="ARBA" id="ARBA00022833"/>
    </source>
</evidence>
<gene>
    <name evidence="10" type="ORF">AaeL_AAEL007850</name>
</gene>
<dbReference type="HOGENOM" id="CLU_673023_0_0_1"/>
<keyword evidence="3" id="KW-0677">Repeat</keyword>
<reference evidence="10" key="1">
    <citation type="submission" date="2005-10" db="EMBL/GenBank/DDBJ databases">
        <authorList>
            <person name="Loftus B.J."/>
            <person name="Nene V.M."/>
            <person name="Hannick L.I."/>
            <person name="Bidwell S."/>
            <person name="Haas B."/>
            <person name="Amedeo P."/>
            <person name="Orvis J."/>
            <person name="Wortman J.R."/>
            <person name="White O.R."/>
            <person name="Salzberg S."/>
            <person name="Shumway M."/>
            <person name="Koo H."/>
            <person name="Zhao Y."/>
            <person name="Holmes M."/>
            <person name="Miller J."/>
            <person name="Schatz M."/>
            <person name="Pop M."/>
            <person name="Pai G."/>
            <person name="Utterback T."/>
            <person name="Rogers Y.-H."/>
            <person name="Kravitz S."/>
            <person name="Fraser C.M."/>
        </authorList>
    </citation>
    <scope>NUCLEOTIDE SEQUENCE</scope>
    <source>
        <strain evidence="10">Liverpool</strain>
    </source>
</reference>
<evidence type="ECO:0000256" key="1">
    <source>
        <dbReference type="ARBA" id="ARBA00004123"/>
    </source>
</evidence>
<dbReference type="eggNOG" id="KOG1721">
    <property type="taxonomic scope" value="Eukaryota"/>
</dbReference>
<dbReference type="PROSITE" id="PS50157">
    <property type="entry name" value="ZINC_FINGER_C2H2_2"/>
    <property type="match status" value="3"/>
</dbReference>
<dbReference type="InterPro" id="IPR050888">
    <property type="entry name" value="ZnF_C2H2-type_TF"/>
</dbReference>
<dbReference type="KEGG" id="aag:5569719"/>
<evidence type="ECO:0000259" key="9">
    <source>
        <dbReference type="PROSITE" id="PS50157"/>
    </source>
</evidence>
<evidence type="ECO:0000256" key="3">
    <source>
        <dbReference type="ARBA" id="ARBA00022737"/>
    </source>
</evidence>
<dbReference type="InterPro" id="IPR036236">
    <property type="entry name" value="Znf_C2H2_sf"/>
</dbReference>
<protein>
    <submittedName>
        <fullName evidence="10">AAEL007850-PA</fullName>
    </submittedName>
</protein>
<dbReference type="OrthoDB" id="6077919at2759"/>
<dbReference type="PANTHER" id="PTHR24406">
    <property type="entry name" value="TRANSCRIPTIONAL REPRESSOR CTCFL-RELATED"/>
    <property type="match status" value="1"/>
</dbReference>
<comment type="subcellular location">
    <subcellularLocation>
        <location evidence="1">Nucleus</location>
    </subcellularLocation>
</comment>
<dbReference type="EMBL" id="CH477471">
    <property type="protein sequence ID" value="EAT40424.1"/>
    <property type="molecule type" value="Genomic_DNA"/>
</dbReference>
<evidence type="ECO:0000256" key="6">
    <source>
        <dbReference type="ARBA" id="ARBA00023242"/>
    </source>
</evidence>
<dbReference type="AlphaFoldDB" id="Q170M6"/>
<evidence type="ECO:0000256" key="7">
    <source>
        <dbReference type="PROSITE-ProRule" id="PRU00042"/>
    </source>
</evidence>
<dbReference type="SUPFAM" id="SSF57716">
    <property type="entry name" value="Glucocorticoid receptor-like (DNA-binding domain)"/>
    <property type="match status" value="1"/>
</dbReference>
<name>Q170M6_AEDAE</name>
<evidence type="ECO:0000256" key="2">
    <source>
        <dbReference type="ARBA" id="ARBA00022723"/>
    </source>
</evidence>
<dbReference type="VEuPathDB" id="VectorBase:AAEL007850"/>